<feature type="compositionally biased region" description="Basic and acidic residues" evidence="1">
    <location>
        <begin position="198"/>
        <end position="210"/>
    </location>
</feature>
<feature type="compositionally biased region" description="Basic residues" evidence="1">
    <location>
        <begin position="211"/>
        <end position="220"/>
    </location>
</feature>
<feature type="compositionally biased region" description="Polar residues" evidence="1">
    <location>
        <begin position="167"/>
        <end position="183"/>
    </location>
</feature>
<dbReference type="Proteomes" id="UP000053095">
    <property type="component" value="Unassembled WGS sequence"/>
</dbReference>
<feature type="region of interest" description="Disordered" evidence="1">
    <location>
        <begin position="37"/>
        <end position="153"/>
    </location>
</feature>
<feature type="compositionally biased region" description="Basic and acidic residues" evidence="1">
    <location>
        <begin position="121"/>
        <end position="136"/>
    </location>
</feature>
<feature type="compositionally biased region" description="Low complexity" evidence="1">
    <location>
        <begin position="143"/>
        <end position="153"/>
    </location>
</feature>
<accession>A0A478EBW1</accession>
<dbReference type="EMBL" id="DF933840">
    <property type="protein sequence ID" value="GAM42239.1"/>
    <property type="molecule type" value="Genomic_DNA"/>
</dbReference>
<sequence length="360" mass="40552">MESQGWCRHAMCSETSVSLFWESSTTLLGVSEVRIPPVESMDPMPGPGDAERGTEIANRATENGEAHEKAVAGIGGDQSRSLGSDEGPVIEQEHFQGETEENAPEDTKPRHLPLEEDGVESDERPNSGRTKLDMRRCPQPTRQLSNSPSPSLQLQQDLSNFTRLHVSSSPRKDNLQQSNQSRSHIIDQGNRTRKRKKTNDDECGTKEKPRSGSKQKHSRTKTIAWTQPSPLNEAESVRLSLLRTLMIKANQSFDIAILRQIYEMGDRIIYETKIILNSWNEWLSRQPQAPVAVLPAYNLSSAEICIAAYRLLVSTHETFHHESVYRRLAQVLLHVFVPEIKKAVKERQDKGEGVPQTYQP</sequence>
<evidence type="ECO:0000313" key="2">
    <source>
        <dbReference type="EMBL" id="GAM42239.1"/>
    </source>
</evidence>
<evidence type="ECO:0000256" key="1">
    <source>
        <dbReference type="SAM" id="MobiDB-lite"/>
    </source>
</evidence>
<gene>
    <name evidence="2" type="ORF">TCE0_044f16018</name>
</gene>
<dbReference type="AlphaFoldDB" id="A0A478EBW1"/>
<name>A0A478EBW1_TALPI</name>
<feature type="region of interest" description="Disordered" evidence="1">
    <location>
        <begin position="167"/>
        <end position="225"/>
    </location>
</feature>
<feature type="compositionally biased region" description="Basic and acidic residues" evidence="1">
    <location>
        <begin position="105"/>
        <end position="114"/>
    </location>
</feature>
<reference evidence="3" key="1">
    <citation type="journal article" date="2015" name="Genome Announc.">
        <title>Draft genome sequence of Talaromyces cellulolyticus strain Y-94, a source of lignocellulosic biomass-degrading enzymes.</title>
        <authorList>
            <person name="Fujii T."/>
            <person name="Koike H."/>
            <person name="Sawayama S."/>
            <person name="Yano S."/>
            <person name="Inoue H."/>
        </authorList>
    </citation>
    <scope>NUCLEOTIDE SEQUENCE [LARGE SCALE GENOMIC DNA]</scope>
    <source>
        <strain evidence="3">Y-94</strain>
    </source>
</reference>
<evidence type="ECO:0000313" key="3">
    <source>
        <dbReference type="Proteomes" id="UP000053095"/>
    </source>
</evidence>
<protein>
    <submittedName>
        <fullName evidence="2">Uncharacterized protein</fullName>
    </submittedName>
</protein>
<proteinExistence type="predicted"/>
<organism evidence="2 3">
    <name type="scientific">Talaromyces pinophilus</name>
    <name type="common">Penicillium pinophilum</name>
    <dbReference type="NCBI Taxonomy" id="128442"/>
    <lineage>
        <taxon>Eukaryota</taxon>
        <taxon>Fungi</taxon>
        <taxon>Dikarya</taxon>
        <taxon>Ascomycota</taxon>
        <taxon>Pezizomycotina</taxon>
        <taxon>Eurotiomycetes</taxon>
        <taxon>Eurotiomycetidae</taxon>
        <taxon>Eurotiales</taxon>
        <taxon>Trichocomaceae</taxon>
        <taxon>Talaromyces</taxon>
        <taxon>Talaromyces sect. Talaromyces</taxon>
    </lineage>
</organism>
<keyword evidence="3" id="KW-1185">Reference proteome</keyword>